<protein>
    <recommendedName>
        <fullName evidence="4">Integral membrane protein</fullName>
    </recommendedName>
</protein>
<keyword evidence="1" id="KW-0812">Transmembrane</keyword>
<gene>
    <name evidence="2" type="ORF">ACFPM7_24490</name>
</gene>
<sequence>MIAALSAALTWSAVAAALWALVLVVLNRPLLLDRRDSGLLVLFLALIELALLVQAVVGFVKLASAEHEVDGLSFGGYLLGGLLLLPLAVFWSMMERSRWGMAVVVVGALLIPVVVVRLNELWGV</sequence>
<evidence type="ECO:0008006" key="4">
    <source>
        <dbReference type="Google" id="ProtNLM"/>
    </source>
</evidence>
<evidence type="ECO:0000313" key="2">
    <source>
        <dbReference type="EMBL" id="MFC5290224.1"/>
    </source>
</evidence>
<proteinExistence type="predicted"/>
<dbReference type="Proteomes" id="UP001596157">
    <property type="component" value="Unassembled WGS sequence"/>
</dbReference>
<feature type="transmembrane region" description="Helical" evidence="1">
    <location>
        <begin position="38"/>
        <end position="60"/>
    </location>
</feature>
<reference evidence="3" key="1">
    <citation type="journal article" date="2019" name="Int. J. Syst. Evol. Microbiol.">
        <title>The Global Catalogue of Microorganisms (GCM) 10K type strain sequencing project: providing services to taxonomists for standard genome sequencing and annotation.</title>
        <authorList>
            <consortium name="The Broad Institute Genomics Platform"/>
            <consortium name="The Broad Institute Genome Sequencing Center for Infectious Disease"/>
            <person name="Wu L."/>
            <person name="Ma J."/>
        </authorList>
    </citation>
    <scope>NUCLEOTIDE SEQUENCE [LARGE SCALE GENOMIC DNA]</scope>
    <source>
        <strain evidence="3">CCUG 59778</strain>
    </source>
</reference>
<organism evidence="2 3">
    <name type="scientific">Actinokineospora guangxiensis</name>
    <dbReference type="NCBI Taxonomy" id="1490288"/>
    <lineage>
        <taxon>Bacteria</taxon>
        <taxon>Bacillati</taxon>
        <taxon>Actinomycetota</taxon>
        <taxon>Actinomycetes</taxon>
        <taxon>Pseudonocardiales</taxon>
        <taxon>Pseudonocardiaceae</taxon>
        <taxon>Actinokineospora</taxon>
    </lineage>
</organism>
<keyword evidence="1" id="KW-1133">Transmembrane helix</keyword>
<comment type="caution">
    <text evidence="2">The sequence shown here is derived from an EMBL/GenBank/DDBJ whole genome shotgun (WGS) entry which is preliminary data.</text>
</comment>
<evidence type="ECO:0000256" key="1">
    <source>
        <dbReference type="SAM" id="Phobius"/>
    </source>
</evidence>
<accession>A0ABW0EVQ2</accession>
<dbReference type="EMBL" id="JBHSKF010000015">
    <property type="protein sequence ID" value="MFC5290224.1"/>
    <property type="molecule type" value="Genomic_DNA"/>
</dbReference>
<feature type="transmembrane region" description="Helical" evidence="1">
    <location>
        <begin position="72"/>
        <end position="92"/>
    </location>
</feature>
<evidence type="ECO:0000313" key="3">
    <source>
        <dbReference type="Proteomes" id="UP001596157"/>
    </source>
</evidence>
<feature type="transmembrane region" description="Helical" evidence="1">
    <location>
        <begin position="6"/>
        <end position="26"/>
    </location>
</feature>
<dbReference type="RefSeq" id="WP_378250106.1">
    <property type="nucleotide sequence ID" value="NZ_JBHSKF010000015.1"/>
</dbReference>
<feature type="transmembrane region" description="Helical" evidence="1">
    <location>
        <begin position="99"/>
        <end position="118"/>
    </location>
</feature>
<name>A0ABW0EVQ2_9PSEU</name>
<keyword evidence="1" id="KW-0472">Membrane</keyword>
<keyword evidence="3" id="KW-1185">Reference proteome</keyword>